<evidence type="ECO:0000256" key="3">
    <source>
        <dbReference type="ARBA" id="ARBA00022821"/>
    </source>
</evidence>
<keyword evidence="7" id="KW-1133">Transmembrane helix</keyword>
<keyword evidence="3" id="KW-0611">Plant defense</keyword>
<evidence type="ECO:0000313" key="9">
    <source>
        <dbReference type="EMBL" id="NUU92574.1"/>
    </source>
</evidence>
<dbReference type="PANTHER" id="PTHR43670:SF125">
    <property type="entry name" value="SHSP DOMAIN-CONTAINING PROTEIN"/>
    <property type="match status" value="1"/>
</dbReference>
<evidence type="ECO:0000256" key="1">
    <source>
        <dbReference type="ARBA" id="ARBA00004162"/>
    </source>
</evidence>
<evidence type="ECO:0000256" key="4">
    <source>
        <dbReference type="PROSITE-ProRule" id="PRU00285"/>
    </source>
</evidence>
<protein>
    <recommendedName>
        <fullName evidence="8">SHSP domain-containing protein</fullName>
    </recommendedName>
</protein>
<keyword evidence="2" id="KW-1003">Cell membrane</keyword>
<dbReference type="Pfam" id="PF00011">
    <property type="entry name" value="HSP20"/>
    <property type="match status" value="1"/>
</dbReference>
<evidence type="ECO:0000256" key="7">
    <source>
        <dbReference type="SAM" id="Phobius"/>
    </source>
</evidence>
<dbReference type="SUPFAM" id="SSF49764">
    <property type="entry name" value="HSP20-like chaperones"/>
    <property type="match status" value="1"/>
</dbReference>
<feature type="domain" description="SHSP" evidence="8">
    <location>
        <begin position="13"/>
        <end position="116"/>
    </location>
</feature>
<dbReference type="GO" id="GO:0006952">
    <property type="term" value="P:defense response"/>
    <property type="evidence" value="ECO:0007669"/>
    <property type="project" value="UniProtKB-KW"/>
</dbReference>
<dbReference type="Gene3D" id="2.60.40.790">
    <property type="match status" value="1"/>
</dbReference>
<dbReference type="GO" id="GO:0005886">
    <property type="term" value="C:plasma membrane"/>
    <property type="evidence" value="ECO:0007669"/>
    <property type="project" value="UniProtKB-SubCell"/>
</dbReference>
<comment type="subcellular location">
    <subcellularLocation>
        <location evidence="1">Cell membrane</location>
        <topology evidence="1">Single-pass membrane protein</topology>
    </subcellularLocation>
</comment>
<organism evidence="9">
    <name type="scientific">Populus davidiana</name>
    <dbReference type="NCBI Taxonomy" id="266767"/>
    <lineage>
        <taxon>Eukaryota</taxon>
        <taxon>Viridiplantae</taxon>
        <taxon>Streptophyta</taxon>
        <taxon>Embryophyta</taxon>
        <taxon>Tracheophyta</taxon>
        <taxon>Spermatophyta</taxon>
        <taxon>Magnoliopsida</taxon>
        <taxon>eudicotyledons</taxon>
        <taxon>Gunneridae</taxon>
        <taxon>Pentapetalae</taxon>
        <taxon>rosids</taxon>
        <taxon>fabids</taxon>
        <taxon>Malpighiales</taxon>
        <taxon>Salicaceae</taxon>
        <taxon>Saliceae</taxon>
        <taxon>Populus</taxon>
    </lineage>
</organism>
<proteinExistence type="inferred from homology"/>
<feature type="compositionally biased region" description="Basic and acidic residues" evidence="6">
    <location>
        <begin position="160"/>
        <end position="173"/>
    </location>
</feature>
<dbReference type="PANTHER" id="PTHR43670">
    <property type="entry name" value="HEAT SHOCK PROTEIN 26"/>
    <property type="match status" value="1"/>
</dbReference>
<evidence type="ECO:0000256" key="2">
    <source>
        <dbReference type="ARBA" id="ARBA00022475"/>
    </source>
</evidence>
<dbReference type="AlphaFoldDB" id="A0A6M2F5M8"/>
<dbReference type="EMBL" id="GILB01012241">
    <property type="protein sequence ID" value="NUU92574.1"/>
    <property type="molecule type" value="Transcribed_RNA"/>
</dbReference>
<feature type="transmembrane region" description="Helical" evidence="7">
    <location>
        <begin position="302"/>
        <end position="321"/>
    </location>
</feature>
<evidence type="ECO:0000256" key="6">
    <source>
        <dbReference type="SAM" id="MobiDB-lite"/>
    </source>
</evidence>
<feature type="compositionally biased region" description="Basic and acidic residues" evidence="6">
    <location>
        <begin position="106"/>
        <end position="115"/>
    </location>
</feature>
<evidence type="ECO:0000256" key="5">
    <source>
        <dbReference type="RuleBase" id="RU003616"/>
    </source>
</evidence>
<sequence>MAKRTRIGGSATIQYEDFQPDYAWKEEEGASVLRIHLPDFLKEQLKITYVCSSRIVRVTGEKPIAYKRFDQTFPAPENCEVTKIQGTFHDGTLLITIPKATSTQPHSKEEAKVTKEASLPSKDALAEKPMTSQVSQKPAMEQKAQKAMEDTASFASPQEALKDQKSQKGKAEASPKVASTTDTIKQKDESRKMPAEPVKEKTLFEQEESIKKTTESLTTESDEGCKKRKESLLTSENAPLKTLEKDKEKGATFAAAGTEEKPKRDFNIAGKVKDVKNVAATAAKKTMKGLGTMEISEERQSMVNMGVAVLVIVALGAYMVYSYRSSGTSRD</sequence>
<evidence type="ECO:0000259" key="8">
    <source>
        <dbReference type="PROSITE" id="PS01031"/>
    </source>
</evidence>
<dbReference type="PROSITE" id="PS01031">
    <property type="entry name" value="SHSP"/>
    <property type="match status" value="1"/>
</dbReference>
<name>A0A6M2F5M8_9ROSI</name>
<dbReference type="CDD" id="cd06464">
    <property type="entry name" value="ACD_sHsps-like"/>
    <property type="match status" value="1"/>
</dbReference>
<keyword evidence="7" id="KW-0472">Membrane</keyword>
<accession>A0A6M2F5M8</accession>
<keyword evidence="7" id="KW-0812">Transmembrane</keyword>
<feature type="compositionally biased region" description="Basic and acidic residues" evidence="6">
    <location>
        <begin position="184"/>
        <end position="214"/>
    </location>
</feature>
<comment type="similarity">
    <text evidence="4 5">Belongs to the small heat shock protein (HSP20) family.</text>
</comment>
<feature type="region of interest" description="Disordered" evidence="6">
    <location>
        <begin position="99"/>
        <end position="259"/>
    </location>
</feature>
<reference evidence="9" key="1">
    <citation type="submission" date="2020-03" db="EMBL/GenBank/DDBJ databases">
        <authorList>
            <person name="Zhang R."/>
        </authorList>
    </citation>
    <scope>NUCLEOTIDE SEQUENCE</scope>
</reference>
<dbReference type="InterPro" id="IPR002068">
    <property type="entry name" value="A-crystallin/Hsp20_dom"/>
</dbReference>
<dbReference type="GO" id="GO:0034605">
    <property type="term" value="P:cellular response to heat"/>
    <property type="evidence" value="ECO:0007669"/>
    <property type="project" value="TreeGrafter"/>
</dbReference>
<dbReference type="InterPro" id="IPR008978">
    <property type="entry name" value="HSP20-like_chaperone"/>
</dbReference>